<protein>
    <submittedName>
        <fullName evidence="1">Uncharacterized protein</fullName>
    </submittedName>
</protein>
<dbReference type="EMBL" id="JABEZW010000013">
    <property type="protein sequence ID" value="MBA0782602.1"/>
    <property type="molecule type" value="Genomic_DNA"/>
</dbReference>
<name>A0A7J9FBD7_9ROSI</name>
<gene>
    <name evidence="1" type="ORF">Gotri_000464</name>
</gene>
<accession>A0A7J9FBD7</accession>
<keyword evidence="2" id="KW-1185">Reference proteome</keyword>
<evidence type="ECO:0000313" key="1">
    <source>
        <dbReference type="EMBL" id="MBA0782602.1"/>
    </source>
</evidence>
<organism evidence="1 2">
    <name type="scientific">Gossypium trilobum</name>
    <dbReference type="NCBI Taxonomy" id="34281"/>
    <lineage>
        <taxon>Eukaryota</taxon>
        <taxon>Viridiplantae</taxon>
        <taxon>Streptophyta</taxon>
        <taxon>Embryophyta</taxon>
        <taxon>Tracheophyta</taxon>
        <taxon>Spermatophyta</taxon>
        <taxon>Magnoliopsida</taxon>
        <taxon>eudicotyledons</taxon>
        <taxon>Gunneridae</taxon>
        <taxon>Pentapetalae</taxon>
        <taxon>rosids</taxon>
        <taxon>malvids</taxon>
        <taxon>Malvales</taxon>
        <taxon>Malvaceae</taxon>
        <taxon>Malvoideae</taxon>
        <taxon>Gossypium</taxon>
    </lineage>
</organism>
<proteinExistence type="predicted"/>
<dbReference type="Proteomes" id="UP000593568">
    <property type="component" value="Unassembled WGS sequence"/>
</dbReference>
<dbReference type="AlphaFoldDB" id="A0A7J9FBD7"/>
<reference evidence="1 2" key="1">
    <citation type="journal article" date="2019" name="Genome Biol. Evol.">
        <title>Insights into the evolution of the New World diploid cottons (Gossypium, subgenus Houzingenia) based on genome sequencing.</title>
        <authorList>
            <person name="Grover C.E."/>
            <person name="Arick M.A. 2nd"/>
            <person name="Thrash A."/>
            <person name="Conover J.L."/>
            <person name="Sanders W.S."/>
            <person name="Peterson D.G."/>
            <person name="Frelichowski J.E."/>
            <person name="Scheffler J.A."/>
            <person name="Scheffler B.E."/>
            <person name="Wendel J.F."/>
        </authorList>
    </citation>
    <scope>NUCLEOTIDE SEQUENCE [LARGE SCALE GENOMIC DNA]</scope>
    <source>
        <strain evidence="1">8</strain>
        <tissue evidence="1">Leaf</tissue>
    </source>
</reference>
<sequence length="42" mass="4706">MVLTWLQTTNFGNMNGRRMKPALINLTIPLRTSTLPYISGLA</sequence>
<evidence type="ECO:0000313" key="2">
    <source>
        <dbReference type="Proteomes" id="UP000593568"/>
    </source>
</evidence>
<comment type="caution">
    <text evidence="1">The sequence shown here is derived from an EMBL/GenBank/DDBJ whole genome shotgun (WGS) entry which is preliminary data.</text>
</comment>